<dbReference type="eggNOG" id="KOG4431">
    <property type="taxonomic scope" value="Eukaryota"/>
</dbReference>
<evidence type="ECO:0000256" key="3">
    <source>
        <dbReference type="ARBA" id="ARBA00022989"/>
    </source>
</evidence>
<dbReference type="PANTHER" id="PTHR12297">
    <property type="entry name" value="HYPOXIA-INDUCBILE GENE 1 HIG1 -RELATED"/>
    <property type="match status" value="1"/>
</dbReference>
<evidence type="ECO:0000256" key="7">
    <source>
        <dbReference type="SAM" id="Phobius"/>
    </source>
</evidence>
<dbReference type="GO" id="GO:0031966">
    <property type="term" value="C:mitochondrial membrane"/>
    <property type="evidence" value="ECO:0007669"/>
    <property type="project" value="UniProtKB-SubCell"/>
</dbReference>
<dbReference type="PROSITE" id="PS51503">
    <property type="entry name" value="HIG1"/>
    <property type="match status" value="1"/>
</dbReference>
<dbReference type="AlphaFoldDB" id="S8EAH4"/>
<protein>
    <recommendedName>
        <fullName evidence="8">HIG1 domain-containing protein</fullName>
    </recommendedName>
</protein>
<reference evidence="9 10" key="1">
    <citation type="journal article" date="2012" name="Science">
        <title>The Paleozoic origin of enzymatic lignin decomposition reconstructed from 31 fungal genomes.</title>
        <authorList>
            <person name="Floudas D."/>
            <person name="Binder M."/>
            <person name="Riley R."/>
            <person name="Barry K."/>
            <person name="Blanchette R.A."/>
            <person name="Henrissat B."/>
            <person name="Martinez A.T."/>
            <person name="Otillar R."/>
            <person name="Spatafora J.W."/>
            <person name="Yadav J.S."/>
            <person name="Aerts A."/>
            <person name="Benoit I."/>
            <person name="Boyd A."/>
            <person name="Carlson A."/>
            <person name="Copeland A."/>
            <person name="Coutinho P.M."/>
            <person name="de Vries R.P."/>
            <person name="Ferreira P."/>
            <person name="Findley K."/>
            <person name="Foster B."/>
            <person name="Gaskell J."/>
            <person name="Glotzer D."/>
            <person name="Gorecki P."/>
            <person name="Heitman J."/>
            <person name="Hesse C."/>
            <person name="Hori C."/>
            <person name="Igarashi K."/>
            <person name="Jurgens J.A."/>
            <person name="Kallen N."/>
            <person name="Kersten P."/>
            <person name="Kohler A."/>
            <person name="Kuees U."/>
            <person name="Kumar T.K.A."/>
            <person name="Kuo A."/>
            <person name="LaButti K."/>
            <person name="Larrondo L.F."/>
            <person name="Lindquist E."/>
            <person name="Ling A."/>
            <person name="Lombard V."/>
            <person name="Lucas S."/>
            <person name="Lundell T."/>
            <person name="Martin R."/>
            <person name="McLaughlin D.J."/>
            <person name="Morgenstern I."/>
            <person name="Morin E."/>
            <person name="Murat C."/>
            <person name="Nagy L.G."/>
            <person name="Nolan M."/>
            <person name="Ohm R.A."/>
            <person name="Patyshakuliyeva A."/>
            <person name="Rokas A."/>
            <person name="Ruiz-Duenas F.J."/>
            <person name="Sabat G."/>
            <person name="Salamov A."/>
            <person name="Samejima M."/>
            <person name="Schmutz J."/>
            <person name="Slot J.C."/>
            <person name="St John F."/>
            <person name="Stenlid J."/>
            <person name="Sun H."/>
            <person name="Sun S."/>
            <person name="Syed K."/>
            <person name="Tsang A."/>
            <person name="Wiebenga A."/>
            <person name="Young D."/>
            <person name="Pisabarro A."/>
            <person name="Eastwood D.C."/>
            <person name="Martin F."/>
            <person name="Cullen D."/>
            <person name="Grigoriev I.V."/>
            <person name="Hibbett D.S."/>
        </authorList>
    </citation>
    <scope>NUCLEOTIDE SEQUENCE</scope>
    <source>
        <strain evidence="10">FP-58527</strain>
    </source>
</reference>
<organism evidence="9 10">
    <name type="scientific">Fomitopsis schrenkii</name>
    <name type="common">Brown rot fungus</name>
    <dbReference type="NCBI Taxonomy" id="2126942"/>
    <lineage>
        <taxon>Eukaryota</taxon>
        <taxon>Fungi</taxon>
        <taxon>Dikarya</taxon>
        <taxon>Basidiomycota</taxon>
        <taxon>Agaricomycotina</taxon>
        <taxon>Agaricomycetes</taxon>
        <taxon>Polyporales</taxon>
        <taxon>Fomitopsis</taxon>
    </lineage>
</organism>
<evidence type="ECO:0000256" key="2">
    <source>
        <dbReference type="ARBA" id="ARBA00022692"/>
    </source>
</evidence>
<feature type="domain" description="HIG1" evidence="8">
    <location>
        <begin position="11"/>
        <end position="102"/>
    </location>
</feature>
<dbReference type="Gene3D" id="6.10.140.1320">
    <property type="match status" value="1"/>
</dbReference>
<dbReference type="STRING" id="743788.S8EAH4"/>
<evidence type="ECO:0000259" key="8">
    <source>
        <dbReference type="PROSITE" id="PS51503"/>
    </source>
</evidence>
<evidence type="ECO:0000313" key="10">
    <source>
        <dbReference type="Proteomes" id="UP000015241"/>
    </source>
</evidence>
<name>S8EAH4_FOMSC</name>
<keyword evidence="10" id="KW-1185">Reference proteome</keyword>
<accession>S8EAH4</accession>
<feature type="region of interest" description="Disordered" evidence="6">
    <location>
        <begin position="156"/>
        <end position="221"/>
    </location>
</feature>
<feature type="transmembrane region" description="Helical" evidence="7">
    <location>
        <begin position="39"/>
        <end position="56"/>
    </location>
</feature>
<sequence>MSNGPLLKPTQYGVDTDKGFINTETWSGKFKRKFKENPLVPIGTAATVGALVMSFVKMRQGQSQNMNYWMRARVVFQATTVAALAIGAYALGQTKQQKEAAARGDNEAVLAQAAQERAEFWDRLAAAEEAERQEGEMTAKPGRWFGMFSGGKGVDGGVEASLPAPSTVSSAPSREADVHRPSQGGIVSTAAAGADKIRAPVSNAPEKSSWWSWPFGSGKKS</sequence>
<keyword evidence="3 7" id="KW-1133">Transmembrane helix</keyword>
<evidence type="ECO:0000313" key="9">
    <source>
        <dbReference type="EMBL" id="EPT02012.1"/>
    </source>
</evidence>
<feature type="transmembrane region" description="Helical" evidence="7">
    <location>
        <begin position="68"/>
        <end position="91"/>
    </location>
</feature>
<dbReference type="InterPro" id="IPR050355">
    <property type="entry name" value="RCF1"/>
</dbReference>
<dbReference type="InterPro" id="IPR007667">
    <property type="entry name" value="Hypoxia_induced_domain"/>
</dbReference>
<evidence type="ECO:0000256" key="5">
    <source>
        <dbReference type="ARBA" id="ARBA00023136"/>
    </source>
</evidence>
<dbReference type="HOGENOM" id="CLU_1235149_0_0_1"/>
<dbReference type="Proteomes" id="UP000015241">
    <property type="component" value="Unassembled WGS sequence"/>
</dbReference>
<keyword evidence="5 7" id="KW-0472">Membrane</keyword>
<gene>
    <name evidence="9" type="ORF">FOMPIDRAFT_1023032</name>
</gene>
<keyword evidence="4" id="KW-0496">Mitochondrion</keyword>
<dbReference type="Pfam" id="PF04588">
    <property type="entry name" value="HIG_1_N"/>
    <property type="match status" value="1"/>
</dbReference>
<keyword evidence="2 7" id="KW-0812">Transmembrane</keyword>
<dbReference type="PANTHER" id="PTHR12297:SF3">
    <property type="entry name" value="HIG1 DOMAIN FAMILY MEMBER 1A"/>
    <property type="match status" value="1"/>
</dbReference>
<evidence type="ECO:0000256" key="6">
    <source>
        <dbReference type="SAM" id="MobiDB-lite"/>
    </source>
</evidence>
<dbReference type="EMBL" id="KE504138">
    <property type="protein sequence ID" value="EPT02012.1"/>
    <property type="molecule type" value="Genomic_DNA"/>
</dbReference>
<evidence type="ECO:0000256" key="1">
    <source>
        <dbReference type="ARBA" id="ARBA00004325"/>
    </source>
</evidence>
<comment type="subcellular location">
    <subcellularLocation>
        <location evidence="1">Mitochondrion membrane</location>
    </subcellularLocation>
</comment>
<dbReference type="OrthoDB" id="6604018at2759"/>
<evidence type="ECO:0000256" key="4">
    <source>
        <dbReference type="ARBA" id="ARBA00023128"/>
    </source>
</evidence>
<dbReference type="InParanoid" id="S8EAH4"/>
<proteinExistence type="predicted"/>